<evidence type="ECO:0000256" key="2">
    <source>
        <dbReference type="SAM" id="Phobius"/>
    </source>
</evidence>
<dbReference type="Proteomes" id="UP001302812">
    <property type="component" value="Unassembled WGS sequence"/>
</dbReference>
<evidence type="ECO:0000313" key="4">
    <source>
        <dbReference type="Proteomes" id="UP001302812"/>
    </source>
</evidence>
<name>A0AAN6QDF3_9PEZI</name>
<dbReference type="RefSeq" id="XP_064665669.1">
    <property type="nucleotide sequence ID" value="XM_064816215.1"/>
</dbReference>
<feature type="region of interest" description="Disordered" evidence="1">
    <location>
        <begin position="1"/>
        <end position="29"/>
    </location>
</feature>
<dbReference type="EMBL" id="MU853366">
    <property type="protein sequence ID" value="KAK4108099.1"/>
    <property type="molecule type" value="Genomic_DNA"/>
</dbReference>
<protein>
    <submittedName>
        <fullName evidence="3">Uncharacterized protein</fullName>
    </submittedName>
</protein>
<gene>
    <name evidence="3" type="ORF">N656DRAFT_784639</name>
</gene>
<accession>A0AAN6QDF3</accession>
<evidence type="ECO:0000256" key="1">
    <source>
        <dbReference type="SAM" id="MobiDB-lite"/>
    </source>
</evidence>
<reference evidence="3" key="2">
    <citation type="submission" date="2023-05" db="EMBL/GenBank/DDBJ databases">
        <authorList>
            <consortium name="Lawrence Berkeley National Laboratory"/>
            <person name="Steindorff A."/>
            <person name="Hensen N."/>
            <person name="Bonometti L."/>
            <person name="Westerberg I."/>
            <person name="Brannstrom I.O."/>
            <person name="Guillou S."/>
            <person name="Cros-Aarteil S."/>
            <person name="Calhoun S."/>
            <person name="Haridas S."/>
            <person name="Kuo A."/>
            <person name="Mondo S."/>
            <person name="Pangilinan J."/>
            <person name="Riley R."/>
            <person name="Labutti K."/>
            <person name="Andreopoulos B."/>
            <person name="Lipzen A."/>
            <person name="Chen C."/>
            <person name="Yanf M."/>
            <person name="Daum C."/>
            <person name="Ng V."/>
            <person name="Clum A."/>
            <person name="Ohm R."/>
            <person name="Martin F."/>
            <person name="Silar P."/>
            <person name="Natvig D."/>
            <person name="Lalanne C."/>
            <person name="Gautier V."/>
            <person name="Ament-Velasquez S.L."/>
            <person name="Kruys A."/>
            <person name="Hutchinson M.I."/>
            <person name="Powell A.J."/>
            <person name="Barry K."/>
            <person name="Miller A.N."/>
            <person name="Grigoriev I.V."/>
            <person name="Debuchy R."/>
            <person name="Gladieux P."/>
            <person name="Thoren M.H."/>
            <person name="Johannesson H."/>
        </authorList>
    </citation>
    <scope>NUCLEOTIDE SEQUENCE</scope>
    <source>
        <strain evidence="3">CBS 508.74</strain>
    </source>
</reference>
<evidence type="ECO:0000313" key="3">
    <source>
        <dbReference type="EMBL" id="KAK4108099.1"/>
    </source>
</evidence>
<proteinExistence type="predicted"/>
<comment type="caution">
    <text evidence="3">The sequence shown here is derived from an EMBL/GenBank/DDBJ whole genome shotgun (WGS) entry which is preliminary data.</text>
</comment>
<keyword evidence="2" id="KW-0812">Transmembrane</keyword>
<dbReference type="AlphaFoldDB" id="A0AAN6QDF3"/>
<dbReference type="GeneID" id="89940340"/>
<sequence length="72" mass="7693">MNSSKPSGNWTMPGRPPPPNEVSRGGAGDNQIKLNVDSGTISAAVIAAVSTLAACMLLFWGIIGYKYFRPRR</sequence>
<keyword evidence="2" id="KW-0472">Membrane</keyword>
<keyword evidence="2" id="KW-1133">Transmembrane helix</keyword>
<keyword evidence="4" id="KW-1185">Reference proteome</keyword>
<feature type="compositionally biased region" description="Polar residues" evidence="1">
    <location>
        <begin position="1"/>
        <end position="10"/>
    </location>
</feature>
<reference evidence="3" key="1">
    <citation type="journal article" date="2023" name="Mol. Phylogenet. Evol.">
        <title>Genome-scale phylogeny and comparative genomics of the fungal order Sordariales.</title>
        <authorList>
            <person name="Hensen N."/>
            <person name="Bonometti L."/>
            <person name="Westerberg I."/>
            <person name="Brannstrom I.O."/>
            <person name="Guillou S."/>
            <person name="Cros-Aarteil S."/>
            <person name="Calhoun S."/>
            <person name="Haridas S."/>
            <person name="Kuo A."/>
            <person name="Mondo S."/>
            <person name="Pangilinan J."/>
            <person name="Riley R."/>
            <person name="LaButti K."/>
            <person name="Andreopoulos B."/>
            <person name="Lipzen A."/>
            <person name="Chen C."/>
            <person name="Yan M."/>
            <person name="Daum C."/>
            <person name="Ng V."/>
            <person name="Clum A."/>
            <person name="Steindorff A."/>
            <person name="Ohm R.A."/>
            <person name="Martin F."/>
            <person name="Silar P."/>
            <person name="Natvig D.O."/>
            <person name="Lalanne C."/>
            <person name="Gautier V."/>
            <person name="Ament-Velasquez S.L."/>
            <person name="Kruys A."/>
            <person name="Hutchinson M.I."/>
            <person name="Powell A.J."/>
            <person name="Barry K."/>
            <person name="Miller A.N."/>
            <person name="Grigoriev I.V."/>
            <person name="Debuchy R."/>
            <person name="Gladieux P."/>
            <person name="Hiltunen Thoren M."/>
            <person name="Johannesson H."/>
        </authorList>
    </citation>
    <scope>NUCLEOTIDE SEQUENCE</scope>
    <source>
        <strain evidence="3">CBS 508.74</strain>
    </source>
</reference>
<feature type="transmembrane region" description="Helical" evidence="2">
    <location>
        <begin position="41"/>
        <end position="63"/>
    </location>
</feature>
<organism evidence="3 4">
    <name type="scientific">Canariomyces notabilis</name>
    <dbReference type="NCBI Taxonomy" id="2074819"/>
    <lineage>
        <taxon>Eukaryota</taxon>
        <taxon>Fungi</taxon>
        <taxon>Dikarya</taxon>
        <taxon>Ascomycota</taxon>
        <taxon>Pezizomycotina</taxon>
        <taxon>Sordariomycetes</taxon>
        <taxon>Sordariomycetidae</taxon>
        <taxon>Sordariales</taxon>
        <taxon>Chaetomiaceae</taxon>
        <taxon>Canariomyces</taxon>
    </lineage>
</organism>